<feature type="compositionally biased region" description="Low complexity" evidence="1">
    <location>
        <begin position="25"/>
        <end position="39"/>
    </location>
</feature>
<keyword evidence="2" id="KW-0812">Transmembrane</keyword>
<protein>
    <recommendedName>
        <fullName evidence="7">Protein MNN4-like</fullName>
    </recommendedName>
</protein>
<dbReference type="Proteomes" id="UP000233551">
    <property type="component" value="Unassembled WGS sequence"/>
</dbReference>
<feature type="region of interest" description="Disordered" evidence="1">
    <location>
        <begin position="122"/>
        <end position="236"/>
    </location>
</feature>
<name>A0A218WAQ0_PUNGR</name>
<evidence type="ECO:0000313" key="4">
    <source>
        <dbReference type="EMBL" id="PKI32787.1"/>
    </source>
</evidence>
<keyword evidence="2" id="KW-1133">Transmembrane helix</keyword>
<feature type="transmembrane region" description="Helical" evidence="2">
    <location>
        <begin position="87"/>
        <end position="106"/>
    </location>
</feature>
<feature type="compositionally biased region" description="Basic and acidic residues" evidence="1">
    <location>
        <begin position="122"/>
        <end position="176"/>
    </location>
</feature>
<evidence type="ECO:0000313" key="5">
    <source>
        <dbReference type="Proteomes" id="UP000197138"/>
    </source>
</evidence>
<reference evidence="4 6" key="3">
    <citation type="submission" date="2017-11" db="EMBL/GenBank/DDBJ databases">
        <title>De-novo sequencing of pomegranate (Punica granatum L.) genome.</title>
        <authorList>
            <person name="Akparov Z."/>
            <person name="Amiraslanov A."/>
            <person name="Hajiyeva S."/>
            <person name="Abbasov M."/>
            <person name="Kaur K."/>
            <person name="Hamwieh A."/>
            <person name="Solovyev V."/>
            <person name="Salamov A."/>
            <person name="Braich B."/>
            <person name="Kosarev P."/>
            <person name="Mahmoud A."/>
            <person name="Hajiyev E."/>
            <person name="Babayeva S."/>
            <person name="Izzatullayeva V."/>
            <person name="Mammadov A."/>
            <person name="Mammadov A."/>
            <person name="Sharifova S."/>
            <person name="Ojaghi J."/>
            <person name="Eynullazada K."/>
            <person name="Bayramov B."/>
            <person name="Abdulazimova A."/>
            <person name="Shahmuradov I."/>
        </authorList>
    </citation>
    <scope>NUCLEOTIDE SEQUENCE [LARGE SCALE GENOMIC DNA]</scope>
    <source>
        <strain evidence="4">AG2017</strain>
        <strain evidence="6">cv. AG2017</strain>
        <tissue evidence="4">Leaf</tissue>
    </source>
</reference>
<reference evidence="3" key="2">
    <citation type="submission" date="2017-06" db="EMBL/GenBank/DDBJ databases">
        <title>The pomegranate genome and the genomics of punicalagin biosynthesis.</title>
        <authorList>
            <person name="Xu C."/>
        </authorList>
    </citation>
    <scope>NUCLEOTIDE SEQUENCE [LARGE SCALE GENOMIC DNA]</scope>
    <source>
        <tissue evidence="3">Fresh leaf</tissue>
    </source>
</reference>
<evidence type="ECO:0000256" key="1">
    <source>
        <dbReference type="SAM" id="MobiDB-lite"/>
    </source>
</evidence>
<dbReference type="EMBL" id="PGOL01007333">
    <property type="protein sequence ID" value="PKI32787.1"/>
    <property type="molecule type" value="Genomic_DNA"/>
</dbReference>
<dbReference type="GeneID" id="116201783"/>
<dbReference type="STRING" id="22663.A0A218WAQ0"/>
<dbReference type="Proteomes" id="UP000197138">
    <property type="component" value="Unassembled WGS sequence"/>
</dbReference>
<sequence length="236" mass="26310">MLSVQKVWARFVKRYSVTRRGCYCSSSGNKGSKTGSANGHSEDGGKNSSSLSSYIETYKKLDNLDFPTAAKILLAEPPKKKRFGFDFHLVQFFFACMPSLAAYLVAQYARYEMRKMEAEQEEKRKQQEEEEKAKAMELEAAEQEKEAGAEREIHEVKERLDKLEQTVREVVVEAKRKPSTSSDEKEDTAVGKESQESLGSGASNKGSQSGISAEKTHMNREGISSSERVPASSKEG</sequence>
<dbReference type="PANTHER" id="PTHR36339">
    <property type="entry name" value="F23A5.5"/>
    <property type="match status" value="1"/>
</dbReference>
<proteinExistence type="predicted"/>
<dbReference type="OrthoDB" id="2021107at2759"/>
<gene>
    <name evidence="3" type="ORF">CDL15_Pgr014064</name>
    <name evidence="4" type="ORF">CRG98_046835</name>
</gene>
<keyword evidence="2" id="KW-0472">Membrane</keyword>
<dbReference type="AlphaFoldDB" id="A0A218WAQ0"/>
<dbReference type="PANTHER" id="PTHR36339:SF2">
    <property type="entry name" value="F23A5.5"/>
    <property type="match status" value="1"/>
</dbReference>
<evidence type="ECO:0000313" key="3">
    <source>
        <dbReference type="EMBL" id="OWM69603.1"/>
    </source>
</evidence>
<reference evidence="5" key="1">
    <citation type="journal article" date="2017" name="Plant J.">
        <title>The pomegranate (Punica granatum L.) genome and the genomics of punicalagin biosynthesis.</title>
        <authorList>
            <person name="Qin G."/>
            <person name="Xu C."/>
            <person name="Ming R."/>
            <person name="Tang H."/>
            <person name="Guyot R."/>
            <person name="Kramer E.M."/>
            <person name="Hu Y."/>
            <person name="Yi X."/>
            <person name="Qi Y."/>
            <person name="Xu X."/>
            <person name="Gao Z."/>
            <person name="Pan H."/>
            <person name="Jian J."/>
            <person name="Tian Y."/>
            <person name="Yue Z."/>
            <person name="Xu Y."/>
        </authorList>
    </citation>
    <scope>NUCLEOTIDE SEQUENCE [LARGE SCALE GENOMIC DNA]</scope>
    <source>
        <strain evidence="5">cv. Dabenzi</strain>
    </source>
</reference>
<organism evidence="3 5">
    <name type="scientific">Punica granatum</name>
    <name type="common">Pomegranate</name>
    <dbReference type="NCBI Taxonomy" id="22663"/>
    <lineage>
        <taxon>Eukaryota</taxon>
        <taxon>Viridiplantae</taxon>
        <taxon>Streptophyta</taxon>
        <taxon>Embryophyta</taxon>
        <taxon>Tracheophyta</taxon>
        <taxon>Spermatophyta</taxon>
        <taxon>Magnoliopsida</taxon>
        <taxon>eudicotyledons</taxon>
        <taxon>Gunneridae</taxon>
        <taxon>Pentapetalae</taxon>
        <taxon>rosids</taxon>
        <taxon>malvids</taxon>
        <taxon>Myrtales</taxon>
        <taxon>Lythraceae</taxon>
        <taxon>Punica</taxon>
    </lineage>
</organism>
<comment type="caution">
    <text evidence="3">The sequence shown here is derived from an EMBL/GenBank/DDBJ whole genome shotgun (WGS) entry which is preliminary data.</text>
</comment>
<evidence type="ECO:0000313" key="6">
    <source>
        <dbReference type="Proteomes" id="UP000233551"/>
    </source>
</evidence>
<dbReference type="EMBL" id="MTKT01004864">
    <property type="protein sequence ID" value="OWM69603.1"/>
    <property type="molecule type" value="Genomic_DNA"/>
</dbReference>
<evidence type="ECO:0000256" key="2">
    <source>
        <dbReference type="SAM" id="Phobius"/>
    </source>
</evidence>
<feature type="region of interest" description="Disordered" evidence="1">
    <location>
        <begin position="25"/>
        <end position="49"/>
    </location>
</feature>
<feature type="compositionally biased region" description="Polar residues" evidence="1">
    <location>
        <begin position="196"/>
        <end position="211"/>
    </location>
</feature>
<evidence type="ECO:0008006" key="7">
    <source>
        <dbReference type="Google" id="ProtNLM"/>
    </source>
</evidence>
<accession>A0A218WAQ0</accession>
<keyword evidence="6" id="KW-1185">Reference proteome</keyword>